<dbReference type="GO" id="GO:0004783">
    <property type="term" value="F:sulfite reductase (NADPH) activity"/>
    <property type="evidence" value="ECO:0007669"/>
    <property type="project" value="TreeGrafter"/>
</dbReference>
<dbReference type="STRING" id="100787.A0A0G4KQI7"/>
<dbReference type="Proteomes" id="UP000044602">
    <property type="component" value="Unassembled WGS sequence"/>
</dbReference>
<dbReference type="PANTHER" id="PTHR19384">
    <property type="entry name" value="NITRIC OXIDE SYNTHASE-RELATED"/>
    <property type="match status" value="1"/>
</dbReference>
<evidence type="ECO:0000256" key="1">
    <source>
        <dbReference type="ARBA" id="ARBA00022630"/>
    </source>
</evidence>
<feature type="region of interest" description="Disordered" evidence="2">
    <location>
        <begin position="68"/>
        <end position="131"/>
    </location>
</feature>
<feature type="region of interest" description="Disordered" evidence="2">
    <location>
        <begin position="167"/>
        <end position="204"/>
    </location>
</feature>
<dbReference type="PANTHER" id="PTHR19384:SF109">
    <property type="entry name" value="SULFITE REDUCTASE [NADPH] FLAVOPROTEIN COMPONENT"/>
    <property type="match status" value="1"/>
</dbReference>
<evidence type="ECO:0000256" key="2">
    <source>
        <dbReference type="SAM" id="MobiDB-lite"/>
    </source>
</evidence>
<reference evidence="3 4" key="1">
    <citation type="submission" date="2015-05" db="EMBL/GenBank/DDBJ databases">
        <authorList>
            <person name="Wang D.B."/>
            <person name="Wang M."/>
        </authorList>
    </citation>
    <scope>NUCLEOTIDE SEQUENCE [LARGE SCALE GENOMIC DNA]</scope>
    <source>
        <strain evidence="3">VL1</strain>
    </source>
</reference>
<dbReference type="GO" id="GO:0010181">
    <property type="term" value="F:FMN binding"/>
    <property type="evidence" value="ECO:0007669"/>
    <property type="project" value="TreeGrafter"/>
</dbReference>
<feature type="compositionally biased region" description="Polar residues" evidence="2">
    <location>
        <begin position="122"/>
        <end position="131"/>
    </location>
</feature>
<evidence type="ECO:0000313" key="3">
    <source>
        <dbReference type="EMBL" id="CRK12063.1"/>
    </source>
</evidence>
<dbReference type="GO" id="GO:0005829">
    <property type="term" value="C:cytosol"/>
    <property type="evidence" value="ECO:0007669"/>
    <property type="project" value="TreeGrafter"/>
</dbReference>
<dbReference type="SUPFAM" id="SSF52343">
    <property type="entry name" value="Ferredoxin reductase-like, C-terminal NADP-linked domain"/>
    <property type="match status" value="1"/>
</dbReference>
<gene>
    <name evidence="3" type="ORF">BN1708_010319</name>
</gene>
<evidence type="ECO:0000313" key="4">
    <source>
        <dbReference type="Proteomes" id="UP000044602"/>
    </source>
</evidence>
<dbReference type="InterPro" id="IPR039261">
    <property type="entry name" value="FNR_nucleotide-bd"/>
</dbReference>
<keyword evidence="1" id="KW-0285">Flavoprotein</keyword>
<dbReference type="AlphaFoldDB" id="A0A0G4KQI7"/>
<feature type="compositionally biased region" description="Polar residues" evidence="2">
    <location>
        <begin position="97"/>
        <end position="109"/>
    </location>
</feature>
<organism evidence="3 4">
    <name type="scientific">Verticillium longisporum</name>
    <name type="common">Verticillium dahliae var. longisporum</name>
    <dbReference type="NCBI Taxonomy" id="100787"/>
    <lineage>
        <taxon>Eukaryota</taxon>
        <taxon>Fungi</taxon>
        <taxon>Dikarya</taxon>
        <taxon>Ascomycota</taxon>
        <taxon>Pezizomycotina</taxon>
        <taxon>Sordariomycetes</taxon>
        <taxon>Hypocreomycetidae</taxon>
        <taxon>Glomerellales</taxon>
        <taxon>Plectosphaerellaceae</taxon>
        <taxon>Verticillium</taxon>
    </lineage>
</organism>
<accession>A0A0G4KQI7</accession>
<dbReference type="Gene3D" id="3.40.50.80">
    <property type="entry name" value="Nucleotide-binding domain of ferredoxin-NADP reductase (FNR) module"/>
    <property type="match status" value="1"/>
</dbReference>
<name>A0A0G4KQI7_VERLO</name>
<sequence length="424" mass="47978">MLETVVEVDENEYSARDSVSTRGSETRMLERGMDALAAAVQAFHDGDLGRPRESDRIRKGSIPKPIHLRSSRPANLGQTQNSIGRRDSVVSRLPPSEQATLACGSTSNRLKPDSSDCKHGNNTEQNVSQSTRFRTWEKSLLGSLRQMRLDEEKRLVDRRESLHIEIPASPRSPIGRRLSELQTPPFPSRSNGEDRGAQDGHGGTPYASCGAYQLVYANSTLQDLHHQLDDSRRFLDSMIKLKVKSPGPEEKKKQATSTSETIMRMLNRLENACGRILREQELLANEMESRAPDEKWKNMLDTVMTMASVLQVEGKREEYLYGEEWEAYQDAGVITLLGAAFSRDQPQKIYIQDRMRESIKDIVQSYIRDEGSFYLCGPTWPVPDVTDVLKEAIAYEGKLTGKKVNPRNEIEKLKDEGRYVLEVY</sequence>
<dbReference type="GO" id="GO:0050660">
    <property type="term" value="F:flavin adenine dinucleotide binding"/>
    <property type="evidence" value="ECO:0007669"/>
    <property type="project" value="TreeGrafter"/>
</dbReference>
<dbReference type="EMBL" id="CVQH01003336">
    <property type="protein sequence ID" value="CRK12063.1"/>
    <property type="molecule type" value="Genomic_DNA"/>
</dbReference>
<keyword evidence="4" id="KW-1185">Reference proteome</keyword>
<protein>
    <submittedName>
        <fullName evidence="3">Uncharacterized protein</fullName>
    </submittedName>
</protein>
<proteinExistence type="predicted"/>
<feature type="compositionally biased region" description="Basic and acidic residues" evidence="2">
    <location>
        <begin position="110"/>
        <end position="121"/>
    </location>
</feature>
<feature type="compositionally biased region" description="Polar residues" evidence="2">
    <location>
        <begin position="72"/>
        <end position="83"/>
    </location>
</feature>